<dbReference type="PIRSF" id="PIRSF003314">
    <property type="entry name" value="IPP_isomerase"/>
    <property type="match status" value="1"/>
</dbReference>
<protein>
    <recommendedName>
        <fullName evidence="11">Isopentenyl-diphosphate delta-isomerase</fullName>
        <shortName evidence="11">IPP isomerase</shortName>
        <ecNumber evidence="11">5.3.3.2</ecNumber>
    </recommendedName>
    <alternativeName>
        <fullName evidence="11">Isopentenyl diphosphate:dimethylallyl diphosphate isomerase</fullName>
    </alternativeName>
    <alternativeName>
        <fullName evidence="11">Isopentenyl pyrophosphate isomerase</fullName>
    </alternativeName>
    <alternativeName>
        <fullName evidence="11">Type 2 isopentenyl diphosphate isomerase</fullName>
        <shortName evidence="11">IDI-2</shortName>
    </alternativeName>
</protein>
<feature type="binding site" evidence="11">
    <location>
        <position position="170"/>
    </location>
    <ligand>
        <name>substrate</name>
    </ligand>
</feature>
<evidence type="ECO:0000313" key="14">
    <source>
        <dbReference type="Proteomes" id="UP001203338"/>
    </source>
</evidence>
<feature type="binding site" evidence="11">
    <location>
        <begin position="301"/>
        <end position="302"/>
    </location>
    <ligand>
        <name>FMN</name>
        <dbReference type="ChEBI" id="CHEBI:58210"/>
    </ligand>
</feature>
<keyword evidence="2 11" id="KW-0963">Cytoplasm</keyword>
<feature type="binding site" evidence="11">
    <location>
        <begin position="76"/>
        <end position="78"/>
    </location>
    <ligand>
        <name>FMN</name>
        <dbReference type="ChEBI" id="CHEBI:58210"/>
    </ligand>
</feature>
<feature type="domain" description="FMN-dependent dehydrogenase" evidence="12">
    <location>
        <begin position="185"/>
        <end position="342"/>
    </location>
</feature>
<dbReference type="EC" id="5.3.3.2" evidence="11"/>
<keyword evidence="8 11" id="KW-0414">Isoprene biosynthesis</keyword>
<evidence type="ECO:0000256" key="8">
    <source>
        <dbReference type="ARBA" id="ARBA00023229"/>
    </source>
</evidence>
<gene>
    <name evidence="11 13" type="primary">fni</name>
    <name evidence="13" type="ORF">M3P05_12815</name>
</gene>
<comment type="subunit">
    <text evidence="10 11">Homooctamer. Dimer of tetramers.</text>
</comment>
<evidence type="ECO:0000256" key="4">
    <source>
        <dbReference type="ARBA" id="ARBA00022643"/>
    </source>
</evidence>
<name>A0ABT0PIG3_9GAMM</name>
<keyword evidence="14" id="KW-1185">Reference proteome</keyword>
<dbReference type="InterPro" id="IPR000262">
    <property type="entry name" value="FMN-dep_DH"/>
</dbReference>
<feature type="binding site" evidence="11">
    <location>
        <position position="75"/>
    </location>
    <ligand>
        <name>FMN</name>
        <dbReference type="ChEBI" id="CHEBI:58210"/>
    </ligand>
</feature>
<comment type="function">
    <text evidence="11">Involved in the biosynthesis of isoprenoids. Catalyzes the 1,3-allylic rearrangement of the homoallylic substrate isopentenyl (IPP) to its allylic isomer, dimethylallyl diphosphate (DMAPP).</text>
</comment>
<feature type="binding site" evidence="11">
    <location>
        <begin position="107"/>
        <end position="109"/>
    </location>
    <ligand>
        <name>substrate</name>
    </ligand>
</feature>
<evidence type="ECO:0000256" key="1">
    <source>
        <dbReference type="ARBA" id="ARBA00001917"/>
    </source>
</evidence>
<keyword evidence="4 11" id="KW-0288">FMN</keyword>
<feature type="binding site" evidence="11">
    <location>
        <position position="171"/>
    </location>
    <ligand>
        <name>Mg(2+)</name>
        <dbReference type="ChEBI" id="CHEBI:18420"/>
    </ligand>
</feature>
<dbReference type="CDD" id="cd02811">
    <property type="entry name" value="IDI-2_FMN"/>
    <property type="match status" value="1"/>
</dbReference>
<dbReference type="SUPFAM" id="SSF51395">
    <property type="entry name" value="FMN-linked oxidoreductases"/>
    <property type="match status" value="1"/>
</dbReference>
<keyword evidence="5 11" id="KW-0479">Metal-binding</keyword>
<dbReference type="RefSeq" id="WP_249700092.1">
    <property type="nucleotide sequence ID" value="NZ_JAMFLX010000016.1"/>
</dbReference>
<feature type="binding site" evidence="11">
    <location>
        <position position="202"/>
    </location>
    <ligand>
        <name>FMN</name>
        <dbReference type="ChEBI" id="CHEBI:58210"/>
    </ligand>
</feature>
<comment type="cofactor">
    <cofactor evidence="1 11">
        <name>FMN</name>
        <dbReference type="ChEBI" id="CHEBI:58210"/>
    </cofactor>
</comment>
<comment type="subcellular location">
    <subcellularLocation>
        <location evidence="11">Cytoplasm</location>
    </subcellularLocation>
</comment>
<dbReference type="PANTHER" id="PTHR43665">
    <property type="entry name" value="ISOPENTENYL-DIPHOSPHATE DELTA-ISOMERASE"/>
    <property type="match status" value="1"/>
</dbReference>
<dbReference type="InterPro" id="IPR013785">
    <property type="entry name" value="Aldolase_TIM"/>
</dbReference>
<comment type="similarity">
    <text evidence="11">Belongs to the IPP isomerase type 2 family.</text>
</comment>
<evidence type="ECO:0000256" key="10">
    <source>
        <dbReference type="ARBA" id="ARBA00025810"/>
    </source>
</evidence>
<dbReference type="Pfam" id="PF01070">
    <property type="entry name" value="FMN_dh"/>
    <property type="match status" value="2"/>
</dbReference>
<organism evidence="13 14">
    <name type="scientific">Parendozoicomonas callyspongiae</name>
    <dbReference type="NCBI Taxonomy" id="2942213"/>
    <lineage>
        <taxon>Bacteria</taxon>
        <taxon>Pseudomonadati</taxon>
        <taxon>Pseudomonadota</taxon>
        <taxon>Gammaproteobacteria</taxon>
        <taxon>Oceanospirillales</taxon>
        <taxon>Endozoicomonadaceae</taxon>
        <taxon>Parendozoicomonas</taxon>
    </lineage>
</organism>
<comment type="caution">
    <text evidence="11">Lacks conserved residue(s) required for the propagation of feature annotation.</text>
</comment>
<feature type="binding site" evidence="11">
    <location>
        <position position="135"/>
    </location>
    <ligand>
        <name>FMN</name>
        <dbReference type="ChEBI" id="CHEBI:58210"/>
    </ligand>
</feature>
<evidence type="ECO:0000259" key="12">
    <source>
        <dbReference type="Pfam" id="PF01070"/>
    </source>
</evidence>
<keyword evidence="9 11" id="KW-0413">Isomerase</keyword>
<feature type="domain" description="FMN-dependent dehydrogenase" evidence="12">
    <location>
        <begin position="30"/>
        <end position="108"/>
    </location>
</feature>
<proteinExistence type="inferred from homology"/>
<comment type="catalytic activity">
    <reaction evidence="11">
        <text>isopentenyl diphosphate = dimethylallyl diphosphate</text>
        <dbReference type="Rhea" id="RHEA:23284"/>
        <dbReference type="ChEBI" id="CHEBI:57623"/>
        <dbReference type="ChEBI" id="CHEBI:128769"/>
        <dbReference type="EC" id="5.3.3.2"/>
    </reaction>
</comment>
<evidence type="ECO:0000256" key="9">
    <source>
        <dbReference type="ARBA" id="ARBA00023235"/>
    </source>
</evidence>
<evidence type="ECO:0000256" key="5">
    <source>
        <dbReference type="ARBA" id="ARBA00022723"/>
    </source>
</evidence>
<feature type="binding site" evidence="11">
    <location>
        <position position="232"/>
    </location>
    <ligand>
        <name>FMN</name>
        <dbReference type="ChEBI" id="CHEBI:58210"/>
    </ligand>
</feature>
<accession>A0ABT0PIG3</accession>
<feature type="binding site" evidence="11">
    <location>
        <begin position="280"/>
        <end position="282"/>
    </location>
    <ligand>
        <name>FMN</name>
        <dbReference type="ChEBI" id="CHEBI:58210"/>
    </ligand>
</feature>
<evidence type="ECO:0000313" key="13">
    <source>
        <dbReference type="EMBL" id="MCL6270806.1"/>
    </source>
</evidence>
<evidence type="ECO:0000256" key="6">
    <source>
        <dbReference type="ARBA" id="ARBA00022842"/>
    </source>
</evidence>
<dbReference type="Proteomes" id="UP001203338">
    <property type="component" value="Unassembled WGS sequence"/>
</dbReference>
<evidence type="ECO:0000256" key="11">
    <source>
        <dbReference type="HAMAP-Rule" id="MF_00354"/>
    </source>
</evidence>
<dbReference type="InterPro" id="IPR011179">
    <property type="entry name" value="IPdP_isomerase"/>
</dbReference>
<dbReference type="EMBL" id="JAMFLX010000016">
    <property type="protein sequence ID" value="MCL6270806.1"/>
    <property type="molecule type" value="Genomic_DNA"/>
</dbReference>
<reference evidence="13 14" key="1">
    <citation type="submission" date="2022-05" db="EMBL/GenBank/DDBJ databases">
        <authorList>
            <person name="Park J.-S."/>
        </authorList>
    </citation>
    <scope>NUCLEOTIDE SEQUENCE [LARGE SCALE GENOMIC DNA]</scope>
    <source>
        <strain evidence="13 14">2012CJ34-2</strain>
    </source>
</reference>
<comment type="cofactor">
    <cofactor evidence="11">
        <name>NADPH</name>
        <dbReference type="ChEBI" id="CHEBI:57783"/>
    </cofactor>
</comment>
<dbReference type="PANTHER" id="PTHR43665:SF1">
    <property type="entry name" value="ISOPENTENYL-DIPHOSPHATE DELTA-ISOMERASE"/>
    <property type="match status" value="1"/>
</dbReference>
<dbReference type="HAMAP" id="MF_00354">
    <property type="entry name" value="Idi_2"/>
    <property type="match status" value="1"/>
</dbReference>
<keyword evidence="7 11" id="KW-0521">NADP</keyword>
<comment type="cofactor">
    <cofactor evidence="11">
        <name>Mg(2+)</name>
        <dbReference type="ChEBI" id="CHEBI:18420"/>
    </cofactor>
</comment>
<keyword evidence="6 11" id="KW-0460">Magnesium</keyword>
<feature type="binding site" evidence="11">
    <location>
        <begin position="18"/>
        <end position="19"/>
    </location>
    <ligand>
        <name>substrate</name>
    </ligand>
</feature>
<dbReference type="NCBIfam" id="TIGR02151">
    <property type="entry name" value="IPP_isom_2"/>
    <property type="match status" value="1"/>
</dbReference>
<evidence type="ECO:0000256" key="7">
    <source>
        <dbReference type="ARBA" id="ARBA00022857"/>
    </source>
</evidence>
<dbReference type="GO" id="GO:0004452">
    <property type="term" value="F:isopentenyl-diphosphate delta-isomerase activity"/>
    <property type="evidence" value="ECO:0007669"/>
    <property type="project" value="UniProtKB-EC"/>
</dbReference>
<keyword evidence="3 11" id="KW-0285">Flavoprotein</keyword>
<evidence type="ECO:0000256" key="3">
    <source>
        <dbReference type="ARBA" id="ARBA00022630"/>
    </source>
</evidence>
<dbReference type="Gene3D" id="3.20.20.70">
    <property type="entry name" value="Aldolase class I"/>
    <property type="match status" value="1"/>
</dbReference>
<sequence length="353" mass="38719">MSAESPTPEAEGHLTNSRKVEHIQLIEQDRETDRDARYFDRIRLTHRAFPEINLDDVDPSVEFMGKKLSFPLLISSMTGGDHALVRTINYNLAVAAQETGVAMGVGSQRVMFEQSSARASFAIRQHAPDALLFANLGAVQLNKGFGIEQCREAVELVGADALYLHLNALQEAIQPEGDTEFRGLLDRIEEIRQQLEVPLLLKEVGCGFSQEDIAAAVSRGIKYIDVAGQGGTSWSRIEHHRADDLMNPGILFQDWGIPTPRALKLAAPYQNRIELIASGGLRNGVDMAKSVILGARLCGLAAPLLKPAMESVDRVITVIEALKREFVTTMFLLGAPDVAALHGNERLILDDFS</sequence>
<evidence type="ECO:0000256" key="2">
    <source>
        <dbReference type="ARBA" id="ARBA00022490"/>
    </source>
</evidence>
<comment type="caution">
    <text evidence="13">The sequence shown here is derived from an EMBL/GenBank/DDBJ whole genome shotgun (WGS) entry which is preliminary data.</text>
</comment>
<feature type="binding site" evidence="11">
    <location>
        <position position="107"/>
    </location>
    <ligand>
        <name>FMN</name>
        <dbReference type="ChEBI" id="CHEBI:58210"/>
    </ligand>
</feature>